<dbReference type="SUPFAM" id="SSF52200">
    <property type="entry name" value="Toll/Interleukin receptor TIR domain"/>
    <property type="match status" value="1"/>
</dbReference>
<dbReference type="InterPro" id="IPR000157">
    <property type="entry name" value="TIR_dom"/>
</dbReference>
<protein>
    <recommendedName>
        <fullName evidence="7">TIR domain-containing protein</fullName>
    </recommendedName>
</protein>
<evidence type="ECO:0000256" key="2">
    <source>
        <dbReference type="ARBA" id="ARBA00022692"/>
    </source>
</evidence>
<evidence type="ECO:0000256" key="6">
    <source>
        <dbReference type="SAM" id="Phobius"/>
    </source>
</evidence>
<sequence length="188" mass="20748">MEAAGLIFTAVGTVAGVVAAYYAWIAVRPRRRSRADVSRSTSSAAAPGTGKVAGSVYDAFVSYSHDDADWVTRFVERLEDDGFRVARDEVVFKPGDVLVHAVEQAIRDSAHGILVFSPASMASGWVKQEYATLMQRSIENGRRFIPLVIEDVKLPEFAATRYYADFRHVSDAEYDRLIVKVSEALRNG</sequence>
<dbReference type="Pfam" id="PF13676">
    <property type="entry name" value="TIR_2"/>
    <property type="match status" value="1"/>
</dbReference>
<reference evidence="9" key="1">
    <citation type="journal article" date="2019" name="Int. J. Syst. Evol. Microbiol.">
        <title>The Global Catalogue of Microorganisms (GCM) 10K type strain sequencing project: providing services to taxonomists for standard genome sequencing and annotation.</title>
        <authorList>
            <consortium name="The Broad Institute Genomics Platform"/>
            <consortium name="The Broad Institute Genome Sequencing Center for Infectious Disease"/>
            <person name="Wu L."/>
            <person name="Ma J."/>
        </authorList>
    </citation>
    <scope>NUCLEOTIDE SEQUENCE [LARGE SCALE GENOMIC DNA]</scope>
    <source>
        <strain evidence="9">JCM 3146</strain>
    </source>
</reference>
<name>A0ABP3GMV5_9ACTN</name>
<dbReference type="Proteomes" id="UP001501822">
    <property type="component" value="Unassembled WGS sequence"/>
</dbReference>
<keyword evidence="5 6" id="KW-0472">Membrane</keyword>
<dbReference type="PROSITE" id="PS50104">
    <property type="entry name" value="TIR"/>
    <property type="match status" value="1"/>
</dbReference>
<dbReference type="InterPro" id="IPR035897">
    <property type="entry name" value="Toll_tir_struct_dom_sf"/>
</dbReference>
<accession>A0ABP3GMV5</accession>
<comment type="subcellular location">
    <subcellularLocation>
        <location evidence="1">Membrane</location>
    </subcellularLocation>
</comment>
<dbReference type="SMART" id="SM00255">
    <property type="entry name" value="TIR"/>
    <property type="match status" value="1"/>
</dbReference>
<comment type="caution">
    <text evidence="8">The sequence shown here is derived from an EMBL/GenBank/DDBJ whole genome shotgun (WGS) entry which is preliminary data.</text>
</comment>
<keyword evidence="9" id="KW-1185">Reference proteome</keyword>
<keyword evidence="2 6" id="KW-0812">Transmembrane</keyword>
<keyword evidence="3" id="KW-0732">Signal</keyword>
<evidence type="ECO:0000256" key="5">
    <source>
        <dbReference type="ARBA" id="ARBA00023136"/>
    </source>
</evidence>
<proteinExistence type="predicted"/>
<evidence type="ECO:0000256" key="4">
    <source>
        <dbReference type="ARBA" id="ARBA00022989"/>
    </source>
</evidence>
<organism evidence="8 9">
    <name type="scientific">Actinoallomurus spadix</name>
    <dbReference type="NCBI Taxonomy" id="79912"/>
    <lineage>
        <taxon>Bacteria</taxon>
        <taxon>Bacillati</taxon>
        <taxon>Actinomycetota</taxon>
        <taxon>Actinomycetes</taxon>
        <taxon>Streptosporangiales</taxon>
        <taxon>Thermomonosporaceae</taxon>
        <taxon>Actinoallomurus</taxon>
    </lineage>
</organism>
<keyword evidence="4 6" id="KW-1133">Transmembrane helix</keyword>
<evidence type="ECO:0000256" key="3">
    <source>
        <dbReference type="ARBA" id="ARBA00022729"/>
    </source>
</evidence>
<evidence type="ECO:0000313" key="9">
    <source>
        <dbReference type="Proteomes" id="UP001501822"/>
    </source>
</evidence>
<dbReference type="RefSeq" id="WP_252811354.1">
    <property type="nucleotide sequence ID" value="NZ_BAAABM010000040.1"/>
</dbReference>
<dbReference type="PANTHER" id="PTHR24365:SF541">
    <property type="entry name" value="PROTEIN TOLL-RELATED"/>
    <property type="match status" value="1"/>
</dbReference>
<gene>
    <name evidence="8" type="ORF">GCM10010151_43940</name>
</gene>
<evidence type="ECO:0000313" key="8">
    <source>
        <dbReference type="EMBL" id="GAA0349434.1"/>
    </source>
</evidence>
<dbReference type="PANTHER" id="PTHR24365">
    <property type="entry name" value="TOLL-LIKE RECEPTOR"/>
    <property type="match status" value="1"/>
</dbReference>
<evidence type="ECO:0000259" key="7">
    <source>
        <dbReference type="PROSITE" id="PS50104"/>
    </source>
</evidence>
<evidence type="ECO:0000256" key="1">
    <source>
        <dbReference type="ARBA" id="ARBA00004370"/>
    </source>
</evidence>
<dbReference type="EMBL" id="BAAABM010000040">
    <property type="protein sequence ID" value="GAA0349434.1"/>
    <property type="molecule type" value="Genomic_DNA"/>
</dbReference>
<dbReference type="Gene3D" id="3.40.50.10140">
    <property type="entry name" value="Toll/interleukin-1 receptor homology (TIR) domain"/>
    <property type="match status" value="1"/>
</dbReference>
<feature type="domain" description="TIR" evidence="7">
    <location>
        <begin position="55"/>
        <end position="188"/>
    </location>
</feature>
<feature type="transmembrane region" description="Helical" evidence="6">
    <location>
        <begin position="6"/>
        <end position="24"/>
    </location>
</feature>